<dbReference type="EMBL" id="JBHLUD010000014">
    <property type="protein sequence ID" value="MFC0547659.1"/>
    <property type="molecule type" value="Genomic_DNA"/>
</dbReference>
<organism evidence="3 4">
    <name type="scientific">Kutzneria chonburiensis</name>
    <dbReference type="NCBI Taxonomy" id="1483604"/>
    <lineage>
        <taxon>Bacteria</taxon>
        <taxon>Bacillati</taxon>
        <taxon>Actinomycetota</taxon>
        <taxon>Actinomycetes</taxon>
        <taxon>Pseudonocardiales</taxon>
        <taxon>Pseudonocardiaceae</taxon>
        <taxon>Kutzneria</taxon>
    </lineage>
</organism>
<keyword evidence="1 3" id="KW-0238">DNA-binding</keyword>
<evidence type="ECO:0000313" key="4">
    <source>
        <dbReference type="Proteomes" id="UP001589810"/>
    </source>
</evidence>
<accession>A0ABV6N4Z1</accession>
<evidence type="ECO:0000256" key="1">
    <source>
        <dbReference type="PROSITE-ProRule" id="PRU01076"/>
    </source>
</evidence>
<dbReference type="Pfam" id="PF04014">
    <property type="entry name" value="MazE_antitoxin"/>
    <property type="match status" value="1"/>
</dbReference>
<sequence>MRLTSKGQVTIPIEVREEFGLQPGDEVDFVLDEHGLHVVKSDKQPSRGRRIVEQLRGKGNANLEMSTDEIMALMRGE</sequence>
<dbReference type="Gene3D" id="2.10.260.10">
    <property type="match status" value="1"/>
</dbReference>
<comment type="caution">
    <text evidence="3">The sequence shown here is derived from an EMBL/GenBank/DDBJ whole genome shotgun (WGS) entry which is preliminary data.</text>
</comment>
<name>A0ABV6N4Z1_9PSEU</name>
<dbReference type="PROSITE" id="PS51740">
    <property type="entry name" value="SPOVT_ABRB"/>
    <property type="match status" value="1"/>
</dbReference>
<gene>
    <name evidence="3" type="ORF">ACFFH7_39540</name>
</gene>
<dbReference type="SMART" id="SM00966">
    <property type="entry name" value="SpoVT_AbrB"/>
    <property type="match status" value="1"/>
</dbReference>
<evidence type="ECO:0000259" key="2">
    <source>
        <dbReference type="PROSITE" id="PS51740"/>
    </source>
</evidence>
<reference evidence="3 4" key="1">
    <citation type="submission" date="2024-09" db="EMBL/GenBank/DDBJ databases">
        <authorList>
            <person name="Sun Q."/>
            <person name="Mori K."/>
        </authorList>
    </citation>
    <scope>NUCLEOTIDE SEQUENCE [LARGE SCALE GENOMIC DNA]</scope>
    <source>
        <strain evidence="3 4">TBRC 1432</strain>
    </source>
</reference>
<dbReference type="SUPFAM" id="SSF89447">
    <property type="entry name" value="AbrB/MazE/MraZ-like"/>
    <property type="match status" value="1"/>
</dbReference>
<dbReference type="GO" id="GO:0003677">
    <property type="term" value="F:DNA binding"/>
    <property type="evidence" value="ECO:0007669"/>
    <property type="project" value="UniProtKB-KW"/>
</dbReference>
<dbReference type="InterPro" id="IPR007159">
    <property type="entry name" value="SpoVT-AbrB_dom"/>
</dbReference>
<dbReference type="Proteomes" id="UP001589810">
    <property type="component" value="Unassembled WGS sequence"/>
</dbReference>
<keyword evidence="4" id="KW-1185">Reference proteome</keyword>
<feature type="domain" description="SpoVT-AbrB" evidence="2">
    <location>
        <begin position="1"/>
        <end position="45"/>
    </location>
</feature>
<dbReference type="RefSeq" id="WP_273938486.1">
    <property type="nucleotide sequence ID" value="NZ_CP097263.1"/>
</dbReference>
<protein>
    <submittedName>
        <fullName evidence="3">AbrB/MazE/SpoVT family DNA-binding domain-containing protein</fullName>
    </submittedName>
</protein>
<proteinExistence type="predicted"/>
<dbReference type="NCBIfam" id="TIGR01439">
    <property type="entry name" value="lp_hng_hel_AbrB"/>
    <property type="match status" value="1"/>
</dbReference>
<dbReference type="InterPro" id="IPR037914">
    <property type="entry name" value="SpoVT-AbrB_sf"/>
</dbReference>
<evidence type="ECO:0000313" key="3">
    <source>
        <dbReference type="EMBL" id="MFC0547659.1"/>
    </source>
</evidence>